<comment type="caution">
    <text evidence="2">The sequence shown here is derived from an EMBL/GenBank/DDBJ whole genome shotgun (WGS) entry which is preliminary data.</text>
</comment>
<proteinExistence type="predicted"/>
<evidence type="ECO:0000256" key="1">
    <source>
        <dbReference type="SAM" id="MobiDB-lite"/>
    </source>
</evidence>
<gene>
    <name evidence="2" type="ORF">S01H1_27124</name>
</gene>
<feature type="non-terminal residue" evidence="2">
    <location>
        <position position="1"/>
    </location>
</feature>
<feature type="region of interest" description="Disordered" evidence="1">
    <location>
        <begin position="1"/>
        <end position="37"/>
    </location>
</feature>
<sequence length="37" mass="4043">RHPATVSPAGGKELENPPTPSKRRTTLSQSDNLISIW</sequence>
<organism evidence="2">
    <name type="scientific">marine sediment metagenome</name>
    <dbReference type="NCBI Taxonomy" id="412755"/>
    <lineage>
        <taxon>unclassified sequences</taxon>
        <taxon>metagenomes</taxon>
        <taxon>ecological metagenomes</taxon>
    </lineage>
</organism>
<reference evidence="2" key="1">
    <citation type="journal article" date="2014" name="Front. Microbiol.">
        <title>High frequency of phylogenetically diverse reductive dehalogenase-homologous genes in deep subseafloor sedimentary metagenomes.</title>
        <authorList>
            <person name="Kawai M."/>
            <person name="Futagami T."/>
            <person name="Toyoda A."/>
            <person name="Takaki Y."/>
            <person name="Nishi S."/>
            <person name="Hori S."/>
            <person name="Arai W."/>
            <person name="Tsubouchi T."/>
            <person name="Morono Y."/>
            <person name="Uchiyama I."/>
            <person name="Ito T."/>
            <person name="Fujiyama A."/>
            <person name="Inagaki F."/>
            <person name="Takami H."/>
        </authorList>
    </citation>
    <scope>NUCLEOTIDE SEQUENCE</scope>
    <source>
        <strain evidence="2">Expedition CK06-06</strain>
    </source>
</reference>
<protein>
    <submittedName>
        <fullName evidence="2">Uncharacterized protein</fullName>
    </submittedName>
</protein>
<dbReference type="EMBL" id="BARS01016487">
    <property type="protein sequence ID" value="GAF87636.1"/>
    <property type="molecule type" value="Genomic_DNA"/>
</dbReference>
<accession>X0TK31</accession>
<feature type="compositionally biased region" description="Polar residues" evidence="1">
    <location>
        <begin position="26"/>
        <end position="37"/>
    </location>
</feature>
<name>X0TK31_9ZZZZ</name>
<evidence type="ECO:0000313" key="2">
    <source>
        <dbReference type="EMBL" id="GAF87636.1"/>
    </source>
</evidence>
<dbReference type="AlphaFoldDB" id="X0TK31"/>